<dbReference type="OrthoDB" id="428854at2759"/>
<evidence type="ECO:0000313" key="3">
    <source>
        <dbReference type="Proteomes" id="UP000054359"/>
    </source>
</evidence>
<reference evidence="2 3" key="1">
    <citation type="submission" date="2013-11" db="EMBL/GenBank/DDBJ databases">
        <title>Genome sequencing of Stegodyphus mimosarum.</title>
        <authorList>
            <person name="Bechsgaard J."/>
        </authorList>
    </citation>
    <scope>NUCLEOTIDE SEQUENCE [LARGE SCALE GENOMIC DNA]</scope>
</reference>
<dbReference type="Pfam" id="PF13880">
    <property type="entry name" value="Acetyltransf_13"/>
    <property type="match status" value="1"/>
</dbReference>
<evidence type="ECO:0000313" key="2">
    <source>
        <dbReference type="EMBL" id="KFM76928.1"/>
    </source>
</evidence>
<keyword evidence="2" id="KW-0808">Transferase</keyword>
<dbReference type="EMBL" id="KK119861">
    <property type="protein sequence ID" value="KFM76928.1"/>
    <property type="molecule type" value="Genomic_DNA"/>
</dbReference>
<dbReference type="OMA" id="KEHQKFC"/>
<dbReference type="AlphaFoldDB" id="A0A087UHT9"/>
<keyword evidence="3" id="KW-1185">Reference proteome</keyword>
<dbReference type="GO" id="GO:0000785">
    <property type="term" value="C:chromatin"/>
    <property type="evidence" value="ECO:0007669"/>
    <property type="project" value="TreeGrafter"/>
</dbReference>
<proteinExistence type="predicted"/>
<evidence type="ECO:0000259" key="1">
    <source>
        <dbReference type="Pfam" id="PF13880"/>
    </source>
</evidence>
<dbReference type="GO" id="GO:0005634">
    <property type="term" value="C:nucleus"/>
    <property type="evidence" value="ECO:0007669"/>
    <property type="project" value="TreeGrafter"/>
</dbReference>
<dbReference type="SUPFAM" id="SSF55729">
    <property type="entry name" value="Acyl-CoA N-acyltransferases (Nat)"/>
    <property type="match status" value="1"/>
</dbReference>
<dbReference type="InterPro" id="IPR016181">
    <property type="entry name" value="Acyl_CoA_acyltransferase"/>
</dbReference>
<dbReference type="InterPro" id="IPR028009">
    <property type="entry name" value="ESCO_Acetyltransf_dom"/>
</dbReference>
<accession>A0A087UHT9</accession>
<dbReference type="PANTHER" id="PTHR45884">
    <property type="entry name" value="N-ACETYLTRANSFERASE ECO"/>
    <property type="match status" value="1"/>
</dbReference>
<organism evidence="2 3">
    <name type="scientific">Stegodyphus mimosarum</name>
    <name type="common">African social velvet spider</name>
    <dbReference type="NCBI Taxonomy" id="407821"/>
    <lineage>
        <taxon>Eukaryota</taxon>
        <taxon>Metazoa</taxon>
        <taxon>Ecdysozoa</taxon>
        <taxon>Arthropoda</taxon>
        <taxon>Chelicerata</taxon>
        <taxon>Arachnida</taxon>
        <taxon>Araneae</taxon>
        <taxon>Araneomorphae</taxon>
        <taxon>Entelegynae</taxon>
        <taxon>Eresoidea</taxon>
        <taxon>Eresidae</taxon>
        <taxon>Stegodyphus</taxon>
    </lineage>
</organism>
<feature type="domain" description="N-acetyltransferase ESCO acetyl-transferase" evidence="1">
    <location>
        <begin position="143"/>
        <end position="211"/>
    </location>
</feature>
<dbReference type="Proteomes" id="UP000054359">
    <property type="component" value="Unassembled WGS sequence"/>
</dbReference>
<protein>
    <submittedName>
        <fullName evidence="2">N-acetyltransferase ESCO1</fullName>
    </submittedName>
</protein>
<gene>
    <name evidence="2" type="ORF">X975_20980</name>
</gene>
<sequence length="212" mass="24143">MVFSAGEENDETVHAKYHDMYLMNLRFLGWKNEHVVGEYTDGRIIMVTKESKNFMLKKVKEILVIANRDLGFPSDSFPIRPNATFLLFISNDKRVAGCVVGESITSACHVILDTRCSVTCETKEIELKNVWKIGNWCCSSEAVPAICGVNRIWVAKEHRRRKIASRLMDCLRCHFLYGYVVGIRELAFTDPSPDGREFAAAYTGTDNFLVYK</sequence>
<dbReference type="GO" id="GO:0061733">
    <property type="term" value="F:protein-lysine-acetyltransferase activity"/>
    <property type="evidence" value="ECO:0007669"/>
    <property type="project" value="TreeGrafter"/>
</dbReference>
<dbReference type="GO" id="GO:0007064">
    <property type="term" value="P:mitotic sister chromatid cohesion"/>
    <property type="evidence" value="ECO:0007669"/>
    <property type="project" value="TreeGrafter"/>
</dbReference>
<dbReference type="STRING" id="407821.A0A087UHT9"/>
<feature type="non-terminal residue" evidence="2">
    <location>
        <position position="212"/>
    </location>
</feature>
<dbReference type="Gene3D" id="3.40.630.30">
    <property type="match status" value="1"/>
</dbReference>
<dbReference type="PANTHER" id="PTHR45884:SF2">
    <property type="entry name" value="N-ACETYLTRANSFERASE ECO"/>
    <property type="match status" value="1"/>
</dbReference>
<name>A0A087UHT9_STEMI</name>